<accession>A0A895YHC9</accession>
<protein>
    <submittedName>
        <fullName evidence="1">Type II toxin-antitoxin system RelE/ParE family toxin</fullName>
    </submittedName>
</protein>
<dbReference type="RefSeq" id="WP_239676039.1">
    <property type="nucleotide sequence ID" value="NZ_CP070499.1"/>
</dbReference>
<dbReference type="PANTHER" id="PTHR40266">
    <property type="entry name" value="TOXIN HIGB-1"/>
    <property type="match status" value="1"/>
</dbReference>
<sequence length="95" mass="10746">MIASFGDAATEALFHGRTSRARRIPANIRAAALRKLDMVNAARELRDLRVPPGNRLEALKGDRAGDHSIRVNDQWRIVFRWESGDAHEVTIVDYH</sequence>
<dbReference type="Gene3D" id="3.30.2310.20">
    <property type="entry name" value="RelE-like"/>
    <property type="match status" value="1"/>
</dbReference>
<keyword evidence="2" id="KW-1185">Reference proteome</keyword>
<dbReference type="EMBL" id="CP070499">
    <property type="protein sequence ID" value="QSB13926.1"/>
    <property type="molecule type" value="Genomic_DNA"/>
</dbReference>
<dbReference type="InterPro" id="IPR007711">
    <property type="entry name" value="HigB-1"/>
</dbReference>
<dbReference type="InterPro" id="IPR035093">
    <property type="entry name" value="RelE/ParE_toxin_dom_sf"/>
</dbReference>
<dbReference type="AlphaFoldDB" id="A0A895YHC9"/>
<evidence type="ECO:0000313" key="1">
    <source>
        <dbReference type="EMBL" id="QSB13926.1"/>
    </source>
</evidence>
<organism evidence="1 2">
    <name type="scientific">Natronosporangium hydrolyticum</name>
    <dbReference type="NCBI Taxonomy" id="2811111"/>
    <lineage>
        <taxon>Bacteria</taxon>
        <taxon>Bacillati</taxon>
        <taxon>Actinomycetota</taxon>
        <taxon>Actinomycetes</taxon>
        <taxon>Micromonosporales</taxon>
        <taxon>Micromonosporaceae</taxon>
        <taxon>Natronosporangium</taxon>
    </lineage>
</organism>
<dbReference type="Proteomes" id="UP000662857">
    <property type="component" value="Chromosome"/>
</dbReference>
<dbReference type="PANTHER" id="PTHR40266:SF2">
    <property type="entry name" value="TOXIN HIGB-1"/>
    <property type="match status" value="1"/>
</dbReference>
<dbReference type="SUPFAM" id="SSF143011">
    <property type="entry name" value="RelE-like"/>
    <property type="match status" value="1"/>
</dbReference>
<dbReference type="KEGG" id="nhy:JQS43_20625"/>
<evidence type="ECO:0000313" key="2">
    <source>
        <dbReference type="Proteomes" id="UP000662857"/>
    </source>
</evidence>
<dbReference type="Pfam" id="PF05015">
    <property type="entry name" value="HigB-like_toxin"/>
    <property type="match status" value="1"/>
</dbReference>
<proteinExistence type="predicted"/>
<reference evidence="1" key="1">
    <citation type="submission" date="2021-02" db="EMBL/GenBank/DDBJ databases">
        <title>Natrosporangium hydrolyticum gen. nov., sp. nov, a haloalkaliphilic actinobacterium from a soda solonchak soil.</title>
        <authorList>
            <person name="Sorokin D.Y."/>
            <person name="Khijniak T.V."/>
            <person name="Zakharycheva A.P."/>
            <person name="Boueva O.V."/>
            <person name="Ariskina E.V."/>
            <person name="Hahnke R.L."/>
            <person name="Bunk B."/>
            <person name="Sproer C."/>
            <person name="Schumann P."/>
            <person name="Evtushenko L.I."/>
            <person name="Kublanov I.V."/>
        </authorList>
    </citation>
    <scope>NUCLEOTIDE SEQUENCE</scope>
    <source>
        <strain evidence="1">DSM 106523</strain>
    </source>
</reference>
<name>A0A895YHC9_9ACTN</name>
<gene>
    <name evidence="1" type="ORF">JQS43_20625</name>
</gene>